<evidence type="ECO:0000259" key="6">
    <source>
        <dbReference type="Pfam" id="PF12698"/>
    </source>
</evidence>
<name>A0ABW4CK44_9LACO</name>
<evidence type="ECO:0000313" key="7">
    <source>
        <dbReference type="EMBL" id="MFD1431037.1"/>
    </source>
</evidence>
<feature type="transmembrane region" description="Helical" evidence="5">
    <location>
        <begin position="362"/>
        <end position="384"/>
    </location>
</feature>
<evidence type="ECO:0000256" key="2">
    <source>
        <dbReference type="ARBA" id="ARBA00022692"/>
    </source>
</evidence>
<proteinExistence type="predicted"/>
<accession>A0ABW4CK44</accession>
<comment type="caution">
    <text evidence="7">The sequence shown here is derived from an EMBL/GenBank/DDBJ whole genome shotgun (WGS) entry which is preliminary data.</text>
</comment>
<keyword evidence="8" id="KW-1185">Reference proteome</keyword>
<dbReference type="EMBL" id="JBHTOC010000028">
    <property type="protein sequence ID" value="MFD1431037.1"/>
    <property type="molecule type" value="Genomic_DNA"/>
</dbReference>
<evidence type="ECO:0000313" key="8">
    <source>
        <dbReference type="Proteomes" id="UP001597196"/>
    </source>
</evidence>
<dbReference type="RefSeq" id="WP_203628021.1">
    <property type="nucleotide sequence ID" value="NZ_BOLQ01000016.1"/>
</dbReference>
<keyword evidence="2 5" id="KW-0812">Transmembrane</keyword>
<feature type="transmembrane region" description="Helical" evidence="5">
    <location>
        <begin position="315"/>
        <end position="342"/>
    </location>
</feature>
<protein>
    <submittedName>
        <fullName evidence="7">ABC transporter permease</fullName>
    </submittedName>
</protein>
<sequence>MRNLKLIAGQVFRKNIRSFSWWSLVLMPLIGVVVIGVIAFVMSQTQKPATVLVSGPAAVQTALVKQSNDSQHYKAVASKAVGEKQLAAEKADGLLVLDSLPTKKAELFQRNDGQNIQTDSLTAALGGLNTAAVAQSLGLTQTQLSDLLTAPTLASSSVTFTASGKMTVAKSKSEDLKSMLSLVVGLVMYLFLLSYGTMIAQEIATEKGSRIEESILTAMHPSTQFYGKITGVAGLLGVQLVVYAVMGGVAWAVRDKIPQVRDLLKSFDWSQIGWPFVLVVMGFFIIGILSYTILATVCGSLVANQEQAGQALQPVVMVSMIGYFAAIMAGSGNSPIIAVLSYVPFLSPMIMPARFGVDQVGLANVSVALLLNLAFLVAFTWLAAKAYAANVLVYNDSGLWKAMKKSITVAKAR</sequence>
<feature type="transmembrane region" description="Helical" evidence="5">
    <location>
        <begin position="21"/>
        <end position="42"/>
    </location>
</feature>
<organism evidence="7 8">
    <name type="scientific">Lacticaseibacillus mingshuiensis</name>
    <dbReference type="NCBI Taxonomy" id="2799574"/>
    <lineage>
        <taxon>Bacteria</taxon>
        <taxon>Bacillati</taxon>
        <taxon>Bacillota</taxon>
        <taxon>Bacilli</taxon>
        <taxon>Lactobacillales</taxon>
        <taxon>Lactobacillaceae</taxon>
        <taxon>Lacticaseibacillus</taxon>
    </lineage>
</organism>
<keyword evidence="4 5" id="KW-0472">Membrane</keyword>
<dbReference type="Proteomes" id="UP001597196">
    <property type="component" value="Unassembled WGS sequence"/>
</dbReference>
<evidence type="ECO:0000256" key="1">
    <source>
        <dbReference type="ARBA" id="ARBA00004141"/>
    </source>
</evidence>
<gene>
    <name evidence="7" type="ORF">ACFQ4P_12545</name>
</gene>
<dbReference type="Pfam" id="PF12698">
    <property type="entry name" value="ABC2_membrane_3"/>
    <property type="match status" value="1"/>
</dbReference>
<evidence type="ECO:0000256" key="3">
    <source>
        <dbReference type="ARBA" id="ARBA00022989"/>
    </source>
</evidence>
<evidence type="ECO:0000256" key="5">
    <source>
        <dbReference type="SAM" id="Phobius"/>
    </source>
</evidence>
<feature type="domain" description="ABC-2 type transporter transmembrane" evidence="6">
    <location>
        <begin position="21"/>
        <end position="384"/>
    </location>
</feature>
<dbReference type="InterPro" id="IPR013525">
    <property type="entry name" value="ABC2_TM"/>
</dbReference>
<feature type="transmembrane region" description="Helical" evidence="5">
    <location>
        <begin position="229"/>
        <end position="253"/>
    </location>
</feature>
<reference evidence="8" key="1">
    <citation type="journal article" date="2019" name="Int. J. Syst. Evol. Microbiol.">
        <title>The Global Catalogue of Microorganisms (GCM) 10K type strain sequencing project: providing services to taxonomists for standard genome sequencing and annotation.</title>
        <authorList>
            <consortium name="The Broad Institute Genomics Platform"/>
            <consortium name="The Broad Institute Genome Sequencing Center for Infectious Disease"/>
            <person name="Wu L."/>
            <person name="Ma J."/>
        </authorList>
    </citation>
    <scope>NUCLEOTIDE SEQUENCE [LARGE SCALE GENOMIC DNA]</scope>
    <source>
        <strain evidence="8">CCM 8980</strain>
    </source>
</reference>
<feature type="transmembrane region" description="Helical" evidence="5">
    <location>
        <begin position="179"/>
        <end position="200"/>
    </location>
</feature>
<evidence type="ECO:0000256" key="4">
    <source>
        <dbReference type="ARBA" id="ARBA00023136"/>
    </source>
</evidence>
<comment type="subcellular location">
    <subcellularLocation>
        <location evidence="1">Membrane</location>
        <topology evidence="1">Multi-pass membrane protein</topology>
    </subcellularLocation>
</comment>
<feature type="transmembrane region" description="Helical" evidence="5">
    <location>
        <begin position="273"/>
        <end position="303"/>
    </location>
</feature>
<keyword evidence="3 5" id="KW-1133">Transmembrane helix</keyword>